<reference evidence="1 2" key="1">
    <citation type="submission" date="2018-08" db="EMBL/GenBank/DDBJ databases">
        <title>Genome and evolution of the arbuscular mycorrhizal fungus Diversispora epigaea (formerly Glomus versiforme) and its bacterial endosymbionts.</title>
        <authorList>
            <person name="Sun X."/>
            <person name="Fei Z."/>
            <person name="Harrison M."/>
        </authorList>
    </citation>
    <scope>NUCLEOTIDE SEQUENCE [LARGE SCALE GENOMIC DNA]</scope>
    <source>
        <strain evidence="1 2">IT104</strain>
    </source>
</reference>
<comment type="caution">
    <text evidence="1">The sequence shown here is derived from an EMBL/GenBank/DDBJ whole genome shotgun (WGS) entry which is preliminary data.</text>
</comment>
<name>A0A397HNK6_9GLOM</name>
<dbReference type="InterPro" id="IPR011009">
    <property type="entry name" value="Kinase-like_dom_sf"/>
</dbReference>
<evidence type="ECO:0000313" key="2">
    <source>
        <dbReference type="Proteomes" id="UP000266861"/>
    </source>
</evidence>
<dbReference type="Gene3D" id="1.10.510.10">
    <property type="entry name" value="Transferase(Phosphotransferase) domain 1"/>
    <property type="match status" value="1"/>
</dbReference>
<organism evidence="1 2">
    <name type="scientific">Diversispora epigaea</name>
    <dbReference type="NCBI Taxonomy" id="1348612"/>
    <lineage>
        <taxon>Eukaryota</taxon>
        <taxon>Fungi</taxon>
        <taxon>Fungi incertae sedis</taxon>
        <taxon>Mucoromycota</taxon>
        <taxon>Glomeromycotina</taxon>
        <taxon>Glomeromycetes</taxon>
        <taxon>Diversisporales</taxon>
        <taxon>Diversisporaceae</taxon>
        <taxon>Diversispora</taxon>
    </lineage>
</organism>
<dbReference type="SUPFAM" id="SSF56112">
    <property type="entry name" value="Protein kinase-like (PK-like)"/>
    <property type="match status" value="1"/>
</dbReference>
<evidence type="ECO:0000313" key="1">
    <source>
        <dbReference type="EMBL" id="RHZ64751.1"/>
    </source>
</evidence>
<evidence type="ECO:0008006" key="3">
    <source>
        <dbReference type="Google" id="ProtNLM"/>
    </source>
</evidence>
<sequence length="200" mass="22308">MKKSSSGSNIMFGHHNNNDNKKYDLLPSFAISALFTSFSNLTTSSSLIPGTAATRSTTGQRILGEVTAQNTFTQLVSIAYTVYGITQDPETHSFMMGLQHAKDGNLREYLKNNFNNINWKKKLFSLQNLSENLRNIPKLNIVHHPGNILSSNFKDYSIGEEYTKAADVYSFGIIACELITGPPPYLELPYDKDLAMKICN</sequence>
<dbReference type="EMBL" id="PQFF01000292">
    <property type="protein sequence ID" value="RHZ64751.1"/>
    <property type="molecule type" value="Genomic_DNA"/>
</dbReference>
<protein>
    <recommendedName>
        <fullName evidence="3">Protein kinase domain-containing protein</fullName>
    </recommendedName>
</protein>
<gene>
    <name evidence="1" type="ORF">Glove_320g153</name>
</gene>
<accession>A0A397HNK6</accession>
<dbReference type="AlphaFoldDB" id="A0A397HNK6"/>
<dbReference type="OrthoDB" id="6718656at2759"/>
<proteinExistence type="predicted"/>
<keyword evidence="2" id="KW-1185">Reference proteome</keyword>
<dbReference type="Proteomes" id="UP000266861">
    <property type="component" value="Unassembled WGS sequence"/>
</dbReference>